<evidence type="ECO:0000256" key="7">
    <source>
        <dbReference type="ARBA" id="ARBA00022786"/>
    </source>
</evidence>
<evidence type="ECO:0000256" key="10">
    <source>
        <dbReference type="SAM" id="MobiDB-lite"/>
    </source>
</evidence>
<evidence type="ECO:0000256" key="3">
    <source>
        <dbReference type="ARBA" id="ARBA00004906"/>
    </source>
</evidence>
<dbReference type="InterPro" id="IPR024766">
    <property type="entry name" value="Znf_RING_H2"/>
</dbReference>
<dbReference type="AlphaFoldDB" id="A0A3E2HR95"/>
<gene>
    <name evidence="12" type="ORF">B7463_g524</name>
</gene>
<dbReference type="Proteomes" id="UP000258309">
    <property type="component" value="Unassembled WGS sequence"/>
</dbReference>
<comment type="pathway">
    <text evidence="3">Protein modification; protein ubiquitination.</text>
</comment>
<dbReference type="SUPFAM" id="SSF57850">
    <property type="entry name" value="RING/U-box"/>
    <property type="match status" value="1"/>
</dbReference>
<feature type="non-terminal residue" evidence="12">
    <location>
        <position position="1"/>
    </location>
</feature>
<evidence type="ECO:0000259" key="11">
    <source>
        <dbReference type="Pfam" id="PF12678"/>
    </source>
</evidence>
<feature type="region of interest" description="Disordered" evidence="10">
    <location>
        <begin position="1"/>
        <end position="36"/>
    </location>
</feature>
<sequence length="307" mass="34007">MADVDMTDAPASSTAPAKKALSKGKPGGPAEGRGDSKKRFEVKKWNAVALWAWDIVVDNCAICRNHIMDLCIECQANQASATSEECTVAWGICNFASPTIHLGYPTPTMLEFKNQQFDLLQSLAPALTTDLPWSYMRNGESRENILPSLTGRLDPGTSAAALADGTALDHRKAQEIQDREHHVYKRAGRHDGNLSPNKSTMIGWAYYVYAKHNGSHYYCITVSTASSYITSIDQQRSPLQAVQSIDRTPAESRSVTTVKIFPAHIPNHDTSTKFIFDFHARQILRSIKRRDSGLRHDRSDVHRLGGP</sequence>
<keyword evidence="9" id="KW-0539">Nucleus</keyword>
<dbReference type="UniPathway" id="UPA00143"/>
<comment type="caution">
    <text evidence="12">The sequence shown here is derived from an EMBL/GenBank/DDBJ whole genome shotgun (WGS) entry which is preliminary data.</text>
</comment>
<dbReference type="GO" id="GO:0005737">
    <property type="term" value="C:cytoplasm"/>
    <property type="evidence" value="ECO:0007669"/>
    <property type="project" value="UniProtKB-SubCell"/>
</dbReference>
<dbReference type="Pfam" id="PF12678">
    <property type="entry name" value="zf-rbx1"/>
    <property type="match status" value="1"/>
</dbReference>
<dbReference type="FunFam" id="3.30.40.10:FF:000978">
    <property type="entry name" value="Ring-box 1, E3 ubiquitin protein ligase"/>
    <property type="match status" value="1"/>
</dbReference>
<evidence type="ECO:0000256" key="6">
    <source>
        <dbReference type="ARBA" id="ARBA00022771"/>
    </source>
</evidence>
<dbReference type="InterPro" id="IPR051031">
    <property type="entry name" value="RING-box_E3_Ubiquitin_Ligase"/>
</dbReference>
<proteinExistence type="predicted"/>
<keyword evidence="8" id="KW-0862">Zinc</keyword>
<dbReference type="EMBL" id="NCSJ02000004">
    <property type="protein sequence ID" value="RFU35875.1"/>
    <property type="molecule type" value="Genomic_DNA"/>
</dbReference>
<evidence type="ECO:0000256" key="5">
    <source>
        <dbReference type="ARBA" id="ARBA00022723"/>
    </source>
</evidence>
<evidence type="ECO:0000256" key="2">
    <source>
        <dbReference type="ARBA" id="ARBA00004496"/>
    </source>
</evidence>
<accession>A0A3E2HR95</accession>
<keyword evidence="6" id="KW-0863">Zinc-finger</keyword>
<organism evidence="12 13">
    <name type="scientific">Scytalidium lignicola</name>
    <name type="common">Hyphomycete</name>
    <dbReference type="NCBI Taxonomy" id="5539"/>
    <lineage>
        <taxon>Eukaryota</taxon>
        <taxon>Fungi</taxon>
        <taxon>Dikarya</taxon>
        <taxon>Ascomycota</taxon>
        <taxon>Pezizomycotina</taxon>
        <taxon>Leotiomycetes</taxon>
        <taxon>Leotiomycetes incertae sedis</taxon>
        <taxon>Scytalidium</taxon>
    </lineage>
</organism>
<keyword evidence="5" id="KW-0479">Metal-binding</keyword>
<evidence type="ECO:0000256" key="9">
    <source>
        <dbReference type="ARBA" id="ARBA00023242"/>
    </source>
</evidence>
<dbReference type="GO" id="GO:0008270">
    <property type="term" value="F:zinc ion binding"/>
    <property type="evidence" value="ECO:0007669"/>
    <property type="project" value="UniProtKB-KW"/>
</dbReference>
<dbReference type="GO" id="GO:0016567">
    <property type="term" value="P:protein ubiquitination"/>
    <property type="evidence" value="ECO:0007669"/>
    <property type="project" value="UniProtKB-UniPathway"/>
</dbReference>
<name>A0A3E2HR95_SCYLI</name>
<feature type="domain" description="Zinc finger RING-H2-type" evidence="11">
    <location>
        <begin position="58"/>
        <end position="94"/>
    </location>
</feature>
<dbReference type="PANTHER" id="PTHR11210">
    <property type="entry name" value="RING BOX"/>
    <property type="match status" value="1"/>
</dbReference>
<keyword evidence="13" id="KW-1185">Reference proteome</keyword>
<dbReference type="Gene3D" id="3.30.40.10">
    <property type="entry name" value="Zinc/RING finger domain, C3HC4 (zinc finger)"/>
    <property type="match status" value="1"/>
</dbReference>
<feature type="non-terminal residue" evidence="12">
    <location>
        <position position="307"/>
    </location>
</feature>
<evidence type="ECO:0000256" key="8">
    <source>
        <dbReference type="ARBA" id="ARBA00022833"/>
    </source>
</evidence>
<reference evidence="12 13" key="1">
    <citation type="submission" date="2018-05" db="EMBL/GenBank/DDBJ databases">
        <title>Draft genome sequence of Scytalidium lignicola DSM 105466, a ubiquitous saprotrophic fungus.</title>
        <authorList>
            <person name="Buettner E."/>
            <person name="Gebauer A.M."/>
            <person name="Hofrichter M."/>
            <person name="Liers C."/>
            <person name="Kellner H."/>
        </authorList>
    </citation>
    <scope>NUCLEOTIDE SEQUENCE [LARGE SCALE GENOMIC DNA]</scope>
    <source>
        <strain evidence="12 13">DSM 105466</strain>
    </source>
</reference>
<dbReference type="InterPro" id="IPR013083">
    <property type="entry name" value="Znf_RING/FYVE/PHD"/>
</dbReference>
<feature type="compositionally biased region" description="Low complexity" evidence="10">
    <location>
        <begin position="7"/>
        <end position="19"/>
    </location>
</feature>
<keyword evidence="7" id="KW-0833">Ubl conjugation pathway</keyword>
<comment type="subcellular location">
    <subcellularLocation>
        <location evidence="2">Cytoplasm</location>
    </subcellularLocation>
    <subcellularLocation>
        <location evidence="1">Nucleus</location>
    </subcellularLocation>
</comment>
<evidence type="ECO:0000313" key="12">
    <source>
        <dbReference type="EMBL" id="RFU35875.1"/>
    </source>
</evidence>
<keyword evidence="4" id="KW-0963">Cytoplasm</keyword>
<dbReference type="OrthoDB" id="8962942at2759"/>
<evidence type="ECO:0000256" key="1">
    <source>
        <dbReference type="ARBA" id="ARBA00004123"/>
    </source>
</evidence>
<evidence type="ECO:0000313" key="13">
    <source>
        <dbReference type="Proteomes" id="UP000258309"/>
    </source>
</evidence>
<dbReference type="GO" id="GO:0005634">
    <property type="term" value="C:nucleus"/>
    <property type="evidence" value="ECO:0007669"/>
    <property type="project" value="UniProtKB-SubCell"/>
</dbReference>
<dbReference type="STRING" id="5539.A0A3E2HR95"/>
<protein>
    <recommendedName>
        <fullName evidence="11">Zinc finger RING-H2-type domain-containing protein</fullName>
    </recommendedName>
</protein>
<evidence type="ECO:0000256" key="4">
    <source>
        <dbReference type="ARBA" id="ARBA00022490"/>
    </source>
</evidence>